<dbReference type="Gene3D" id="3.40.30.10">
    <property type="entry name" value="Glutaredoxin"/>
    <property type="match status" value="1"/>
</dbReference>
<dbReference type="STRING" id="1219032.GCA_001515545_03638"/>
<dbReference type="Gene3D" id="1.20.1050.10">
    <property type="match status" value="1"/>
</dbReference>
<evidence type="ECO:0000313" key="3">
    <source>
        <dbReference type="Proteomes" id="UP000220246"/>
    </source>
</evidence>
<dbReference type="PANTHER" id="PTHR42673">
    <property type="entry name" value="MALEYLACETOACETATE ISOMERASE"/>
    <property type="match status" value="1"/>
</dbReference>
<feature type="domain" description="GST N-terminal" evidence="1">
    <location>
        <begin position="2"/>
        <end position="86"/>
    </location>
</feature>
<dbReference type="CDD" id="cd03043">
    <property type="entry name" value="GST_N_1"/>
    <property type="match status" value="1"/>
</dbReference>
<dbReference type="PANTHER" id="PTHR42673:SF4">
    <property type="entry name" value="MALEYLACETOACETATE ISOMERASE"/>
    <property type="match status" value="1"/>
</dbReference>
<dbReference type="GO" id="GO:0016034">
    <property type="term" value="F:maleylacetoacetate isomerase activity"/>
    <property type="evidence" value="ECO:0007669"/>
    <property type="project" value="TreeGrafter"/>
</dbReference>
<dbReference type="RefSeq" id="WP_066541018.1">
    <property type="nucleotide sequence ID" value="NZ_DALZQJ010000012.1"/>
</dbReference>
<dbReference type="GO" id="GO:0006559">
    <property type="term" value="P:L-phenylalanine catabolic process"/>
    <property type="evidence" value="ECO:0007669"/>
    <property type="project" value="TreeGrafter"/>
</dbReference>
<gene>
    <name evidence="2" type="ORF">CRM82_00430</name>
</gene>
<accession>A0A2A7UPR8</accession>
<dbReference type="InterPro" id="IPR004045">
    <property type="entry name" value="Glutathione_S-Trfase_N"/>
</dbReference>
<dbReference type="SUPFAM" id="SSF52833">
    <property type="entry name" value="Thioredoxin-like"/>
    <property type="match status" value="1"/>
</dbReference>
<dbReference type="GO" id="GO:0006749">
    <property type="term" value="P:glutathione metabolic process"/>
    <property type="evidence" value="ECO:0007669"/>
    <property type="project" value="TreeGrafter"/>
</dbReference>
<dbReference type="CDD" id="cd03194">
    <property type="entry name" value="GST_C_3"/>
    <property type="match status" value="1"/>
</dbReference>
<sequence length="238" mass="27043">MLQLYIGNKNYSSWSLRPWLVLRQLGIPFEEMKVRFDSFAPDSHFKQTMLGLTPTGKVPLLVDDGLAIWDTLAITEYLAERFPQAGVWPTPVADRARARSLCAEMHSGFTALRSHCPMNVEAHLPEVGARIWAEQAGVRDDVYRLIDMWGQQLSTHGGPLLFGNFCAADAFFAPVCLRLDRYALPLPQHIQPYVQRVLALPSVREWTRAALEEKDFREFEEPYRTASGMLAERSLPQP</sequence>
<dbReference type="InterPro" id="IPR036282">
    <property type="entry name" value="Glutathione-S-Trfase_C_sf"/>
</dbReference>
<dbReference type="SUPFAM" id="SSF47616">
    <property type="entry name" value="GST C-terminal domain-like"/>
    <property type="match status" value="1"/>
</dbReference>
<reference evidence="3" key="1">
    <citation type="submission" date="2017-09" db="EMBL/GenBank/DDBJ databases">
        <title>FDA dAtabase for Regulatory Grade micrObial Sequences (FDA-ARGOS): Supporting development and validation of Infectious Disease Dx tests.</title>
        <authorList>
            <person name="Minogue T."/>
            <person name="Wolcott M."/>
            <person name="Wasieloski L."/>
            <person name="Aguilar W."/>
            <person name="Moore D."/>
            <person name="Tallon L."/>
            <person name="Sadzewicz L."/>
            <person name="Ott S."/>
            <person name="Zhao X."/>
            <person name="Nagaraj S."/>
            <person name="Vavikolanu K."/>
            <person name="Aluvathingal J."/>
            <person name="Nadendla S."/>
            <person name="Sichtig H."/>
        </authorList>
    </citation>
    <scope>NUCLEOTIDE SEQUENCE [LARGE SCALE GENOMIC DNA]</scope>
    <source>
        <strain evidence="3">FDAARGOS_394</strain>
    </source>
</reference>
<dbReference type="PROSITE" id="PS50404">
    <property type="entry name" value="GST_NTER"/>
    <property type="match status" value="1"/>
</dbReference>
<dbReference type="OrthoDB" id="9799538at2"/>
<dbReference type="Pfam" id="PF13409">
    <property type="entry name" value="GST_N_2"/>
    <property type="match status" value="1"/>
</dbReference>
<dbReference type="Proteomes" id="UP000220246">
    <property type="component" value="Unassembled WGS sequence"/>
</dbReference>
<dbReference type="GeneID" id="80803201"/>
<organism evidence="2 3">
    <name type="scientific">Comamonas terrigena</name>
    <dbReference type="NCBI Taxonomy" id="32013"/>
    <lineage>
        <taxon>Bacteria</taxon>
        <taxon>Pseudomonadati</taxon>
        <taxon>Pseudomonadota</taxon>
        <taxon>Betaproteobacteria</taxon>
        <taxon>Burkholderiales</taxon>
        <taxon>Comamonadaceae</taxon>
        <taxon>Comamonas</taxon>
    </lineage>
</organism>
<keyword evidence="3" id="KW-1185">Reference proteome</keyword>
<dbReference type="EMBL" id="PDEA01000001">
    <property type="protein sequence ID" value="PEH87282.1"/>
    <property type="molecule type" value="Genomic_DNA"/>
</dbReference>
<dbReference type="AlphaFoldDB" id="A0A2A7UPR8"/>
<dbReference type="InterPro" id="IPR036249">
    <property type="entry name" value="Thioredoxin-like_sf"/>
</dbReference>
<evidence type="ECO:0000259" key="1">
    <source>
        <dbReference type="PROSITE" id="PS50404"/>
    </source>
</evidence>
<evidence type="ECO:0000313" key="2">
    <source>
        <dbReference type="EMBL" id="PEH87282.1"/>
    </source>
</evidence>
<dbReference type="Pfam" id="PF13410">
    <property type="entry name" value="GST_C_2"/>
    <property type="match status" value="1"/>
</dbReference>
<proteinExistence type="predicted"/>
<dbReference type="SFLD" id="SFLDS00019">
    <property type="entry name" value="Glutathione_Transferase_(cytos"/>
    <property type="match status" value="1"/>
</dbReference>
<keyword evidence="2" id="KW-0808">Transferase</keyword>
<protein>
    <submittedName>
        <fullName evidence="2">Glutathione S-transferase</fullName>
    </submittedName>
</protein>
<dbReference type="InterPro" id="IPR040079">
    <property type="entry name" value="Glutathione_S-Trfase"/>
</dbReference>
<dbReference type="GO" id="GO:0004364">
    <property type="term" value="F:glutathione transferase activity"/>
    <property type="evidence" value="ECO:0007669"/>
    <property type="project" value="TreeGrafter"/>
</dbReference>
<dbReference type="SFLD" id="SFLDG00358">
    <property type="entry name" value="Main_(cytGST)"/>
    <property type="match status" value="1"/>
</dbReference>
<comment type="caution">
    <text evidence="2">The sequence shown here is derived from an EMBL/GenBank/DDBJ whole genome shotgun (WGS) entry which is preliminary data.</text>
</comment>
<name>A0A2A7UPR8_COMTR</name>